<keyword evidence="1" id="KW-1133">Transmembrane helix</keyword>
<feature type="transmembrane region" description="Helical" evidence="1">
    <location>
        <begin position="166"/>
        <end position="188"/>
    </location>
</feature>
<dbReference type="Proteomes" id="UP000292702">
    <property type="component" value="Unassembled WGS sequence"/>
</dbReference>
<gene>
    <name evidence="3" type="ORF">EIP91_005654</name>
</gene>
<dbReference type="EMBL" id="RWJN01000306">
    <property type="protein sequence ID" value="TCD63335.1"/>
    <property type="molecule type" value="Genomic_DNA"/>
</dbReference>
<dbReference type="AlphaFoldDB" id="A0A4R0RCY5"/>
<feature type="transmembrane region" description="Helical" evidence="1">
    <location>
        <begin position="93"/>
        <end position="110"/>
    </location>
</feature>
<dbReference type="InterPro" id="IPR045338">
    <property type="entry name" value="DUF6535"/>
</dbReference>
<accession>A0A4R0RCY5</accession>
<dbReference type="Pfam" id="PF20153">
    <property type="entry name" value="DUF6535"/>
    <property type="match status" value="1"/>
</dbReference>
<keyword evidence="1" id="KW-0812">Transmembrane</keyword>
<reference evidence="3 4" key="1">
    <citation type="submission" date="2018-11" db="EMBL/GenBank/DDBJ databases">
        <title>Genome assembly of Steccherinum ochraceum LE-BIN_3174, the white-rot fungus of the Steccherinaceae family (The Residual Polyporoid clade, Polyporales, Basidiomycota).</title>
        <authorList>
            <person name="Fedorova T.V."/>
            <person name="Glazunova O.A."/>
            <person name="Landesman E.O."/>
            <person name="Moiseenko K.V."/>
            <person name="Psurtseva N.V."/>
            <person name="Savinova O.S."/>
            <person name="Shakhova N.V."/>
            <person name="Tyazhelova T.V."/>
            <person name="Vasina D.V."/>
        </authorList>
    </citation>
    <scope>NUCLEOTIDE SEQUENCE [LARGE SCALE GENOMIC DNA]</scope>
    <source>
        <strain evidence="3 4">LE-BIN_3174</strain>
    </source>
</reference>
<evidence type="ECO:0000259" key="2">
    <source>
        <dbReference type="Pfam" id="PF20153"/>
    </source>
</evidence>
<sequence length="648" mass="72710">MVDTESGRPEYVVSYTRRVRHRQSSGTLYSNATGFAPVFERDGDEGSCKSGCSSHNQEAKETLSMPDRWSACSQAIKHFDEVTVKGWKEDIDSLLVFAGLFSAVITAFIVDNYKQLQPDPAQLTVQLLQQISLQLAPGSAALNVTDQNLLQSNAAPTSHAIRINTVWLIALVFSMISALIGIVAKQWLREYLTGMSTSPRESVRLRQYRHDGLVRWHVAEIIAFLPLLLQIALVLFIHGLLELLWTLDKTVAGIVTALTAVCLSFYLATIVVPAFSTNNPFKSPQSWAFAVCMWRLARYCTKIYLAPNPGIIGAENIGAYDAIPGSWRDREVKFMRLTGDELDQRALARAYKHSLDEEFLDVVFPCANDLTPETAISFAVDVLTRRAECSENVLMDSIRSKGPRLVIEKFILRAGDRGTHRLIHMLLDVLPRMLHDVERLKITPLDILFILRKLLTTSELALCEMISHRRALNTLALLIDEQCTEHVQRAALHLLWEMTRLGCNMDYCPEGVVNIVLCARNAHRRHDHDTFVHASGILLARLSAPQSHIHDPRWNGREQAREWIRDIGDYFQDRNELGIQYDPGVRYDSGATMKWCSGLAAVSLKDKDLLGESLVSALEEGARLGLVDCDLQEGDALQHLIALYSDHS</sequence>
<proteinExistence type="predicted"/>
<feature type="domain" description="DUF6535" evidence="2">
    <location>
        <begin position="69"/>
        <end position="246"/>
    </location>
</feature>
<evidence type="ECO:0000256" key="1">
    <source>
        <dbReference type="SAM" id="Phobius"/>
    </source>
</evidence>
<feature type="transmembrane region" description="Helical" evidence="1">
    <location>
        <begin position="221"/>
        <end position="244"/>
    </location>
</feature>
<keyword evidence="4" id="KW-1185">Reference proteome</keyword>
<feature type="transmembrane region" description="Helical" evidence="1">
    <location>
        <begin position="251"/>
        <end position="275"/>
    </location>
</feature>
<organism evidence="3 4">
    <name type="scientific">Steccherinum ochraceum</name>
    <dbReference type="NCBI Taxonomy" id="92696"/>
    <lineage>
        <taxon>Eukaryota</taxon>
        <taxon>Fungi</taxon>
        <taxon>Dikarya</taxon>
        <taxon>Basidiomycota</taxon>
        <taxon>Agaricomycotina</taxon>
        <taxon>Agaricomycetes</taxon>
        <taxon>Polyporales</taxon>
        <taxon>Steccherinaceae</taxon>
        <taxon>Steccherinum</taxon>
    </lineage>
</organism>
<comment type="caution">
    <text evidence="3">The sequence shown here is derived from an EMBL/GenBank/DDBJ whole genome shotgun (WGS) entry which is preliminary data.</text>
</comment>
<dbReference type="OrthoDB" id="3219854at2759"/>
<name>A0A4R0RCY5_9APHY</name>
<evidence type="ECO:0000313" key="4">
    <source>
        <dbReference type="Proteomes" id="UP000292702"/>
    </source>
</evidence>
<keyword evidence="1" id="KW-0472">Membrane</keyword>
<evidence type="ECO:0000313" key="3">
    <source>
        <dbReference type="EMBL" id="TCD63335.1"/>
    </source>
</evidence>
<protein>
    <recommendedName>
        <fullName evidence="2">DUF6535 domain-containing protein</fullName>
    </recommendedName>
</protein>